<dbReference type="OrthoDB" id="3439209at2759"/>
<dbReference type="SUPFAM" id="SSF101447">
    <property type="entry name" value="Formin homology 2 domain (FH2 domain)"/>
    <property type="match status" value="1"/>
</dbReference>
<dbReference type="Proteomes" id="UP000244722">
    <property type="component" value="Unassembled WGS sequence"/>
</dbReference>
<evidence type="ECO:0000313" key="2">
    <source>
        <dbReference type="EMBL" id="PUU72683.1"/>
    </source>
</evidence>
<organism evidence="2 3">
    <name type="scientific">Tuber borchii</name>
    <name type="common">White truffle</name>
    <dbReference type="NCBI Taxonomy" id="42251"/>
    <lineage>
        <taxon>Eukaryota</taxon>
        <taxon>Fungi</taxon>
        <taxon>Dikarya</taxon>
        <taxon>Ascomycota</taxon>
        <taxon>Pezizomycotina</taxon>
        <taxon>Pezizomycetes</taxon>
        <taxon>Pezizales</taxon>
        <taxon>Tuberaceae</taxon>
        <taxon>Tuber</taxon>
    </lineage>
</organism>
<dbReference type="AlphaFoldDB" id="A0A2T6ZB30"/>
<reference evidence="2 3" key="1">
    <citation type="submission" date="2017-04" db="EMBL/GenBank/DDBJ databases">
        <title>Draft genome sequence of Tuber borchii Vittad., a whitish edible truffle.</title>
        <authorList>
            <consortium name="DOE Joint Genome Institute"/>
            <person name="Murat C."/>
            <person name="Kuo A."/>
            <person name="Barry K.W."/>
            <person name="Clum A."/>
            <person name="Dockter R.B."/>
            <person name="Fauchery L."/>
            <person name="Iotti M."/>
            <person name="Kohler A."/>
            <person name="Labutti K."/>
            <person name="Lindquist E.A."/>
            <person name="Lipzen A."/>
            <person name="Ohm R.A."/>
            <person name="Wang M."/>
            <person name="Grigoriev I.V."/>
            <person name="Zambonelli A."/>
            <person name="Martin F.M."/>
        </authorList>
    </citation>
    <scope>NUCLEOTIDE SEQUENCE [LARGE SCALE GENOMIC DNA]</scope>
    <source>
        <strain evidence="2 3">Tbo3840</strain>
    </source>
</reference>
<evidence type="ECO:0008006" key="4">
    <source>
        <dbReference type="Google" id="ProtNLM"/>
    </source>
</evidence>
<name>A0A2T6ZB30_TUBBO</name>
<dbReference type="EMBL" id="NESQ01000483">
    <property type="protein sequence ID" value="PUU72683.1"/>
    <property type="molecule type" value="Genomic_DNA"/>
</dbReference>
<feature type="compositionally biased region" description="Pro residues" evidence="1">
    <location>
        <begin position="84"/>
        <end position="119"/>
    </location>
</feature>
<feature type="region of interest" description="Disordered" evidence="1">
    <location>
        <begin position="71"/>
        <end position="134"/>
    </location>
</feature>
<gene>
    <name evidence="2" type="ORF">B9Z19DRAFT_1136962</name>
</gene>
<evidence type="ECO:0000256" key="1">
    <source>
        <dbReference type="SAM" id="MobiDB-lite"/>
    </source>
</evidence>
<evidence type="ECO:0000313" key="3">
    <source>
        <dbReference type="Proteomes" id="UP000244722"/>
    </source>
</evidence>
<feature type="compositionally biased region" description="Low complexity" evidence="1">
    <location>
        <begin position="120"/>
        <end position="129"/>
    </location>
</feature>
<feature type="region of interest" description="Disordered" evidence="1">
    <location>
        <begin position="256"/>
        <end position="284"/>
    </location>
</feature>
<sequence length="284" mass="31389">MYDFTGARSGEESACVCPSELEHLPQEYTLQSSIPNTAAATQAIADLFPELTSDTPSSSSCSGDSFNYFSPPENPVVTPQYTYSPPPPLPTLPYQPYPQPEPQKLPPPPPPPPPPPSPSPTKTSTSPQLEHNRLPKTTQTTQNALLLHWRSQGVSYKTIRTRLNLTEAESTLRGRLRTLTKPKCERLRRPQWLPEDVGFLIRAVEEERGGGKGGIKWKRVSEEIVRLGGRYKFGPSTCKKRYLALVGDGVVGRSEGIETGNVGKRRRRRKESGCAGGVEKRRKG</sequence>
<dbReference type="STRING" id="42251.A0A2T6ZB30"/>
<accession>A0A2T6ZB30</accession>
<proteinExistence type="predicted"/>
<comment type="caution">
    <text evidence="2">The sequence shown here is derived from an EMBL/GenBank/DDBJ whole genome shotgun (WGS) entry which is preliminary data.</text>
</comment>
<keyword evidence="3" id="KW-1185">Reference proteome</keyword>
<protein>
    <recommendedName>
        <fullName evidence="4">Myb-like domain-containing protein</fullName>
    </recommendedName>
</protein>